<accession>A0A2R8BY11</accession>
<dbReference type="SUPFAM" id="SSF53335">
    <property type="entry name" value="S-adenosyl-L-methionine-dependent methyltransferases"/>
    <property type="match status" value="1"/>
</dbReference>
<name>A0A2R8BY11_9RHOB</name>
<dbReference type="InterPro" id="IPR038375">
    <property type="entry name" value="NDUFAF7_sf"/>
</dbReference>
<dbReference type="Pfam" id="PF02636">
    <property type="entry name" value="Methyltransf_28"/>
    <property type="match status" value="1"/>
</dbReference>
<evidence type="ECO:0000313" key="4">
    <source>
        <dbReference type="Proteomes" id="UP000244912"/>
    </source>
</evidence>
<dbReference type="Gene3D" id="3.40.50.12710">
    <property type="match status" value="1"/>
</dbReference>
<keyword evidence="1" id="KW-0489">Methyltransferase</keyword>
<evidence type="ECO:0000313" key="3">
    <source>
        <dbReference type="EMBL" id="SPJ25077.1"/>
    </source>
</evidence>
<dbReference type="GO" id="GO:0032259">
    <property type="term" value="P:methylation"/>
    <property type="evidence" value="ECO:0007669"/>
    <property type="project" value="UniProtKB-KW"/>
</dbReference>
<keyword evidence="2" id="KW-0808">Transferase</keyword>
<dbReference type="OrthoDB" id="9794208at2"/>
<evidence type="ECO:0000256" key="2">
    <source>
        <dbReference type="ARBA" id="ARBA00022679"/>
    </source>
</evidence>
<dbReference type="PANTHER" id="PTHR12049">
    <property type="entry name" value="PROTEIN ARGININE METHYLTRANSFERASE NDUFAF7, MITOCHONDRIAL"/>
    <property type="match status" value="1"/>
</dbReference>
<proteinExistence type="predicted"/>
<dbReference type="InterPro" id="IPR003788">
    <property type="entry name" value="NDUFAF7"/>
</dbReference>
<dbReference type="GO" id="GO:0035243">
    <property type="term" value="F:protein-arginine omega-N symmetric methyltransferase activity"/>
    <property type="evidence" value="ECO:0007669"/>
    <property type="project" value="TreeGrafter"/>
</dbReference>
<dbReference type="EMBL" id="ONZF01000007">
    <property type="protein sequence ID" value="SPJ25077.1"/>
    <property type="molecule type" value="Genomic_DNA"/>
</dbReference>
<dbReference type="RefSeq" id="WP_108894889.1">
    <property type="nucleotide sequence ID" value="NZ_ONZF01000007.1"/>
</dbReference>
<gene>
    <name evidence="3" type="ORF">PAA8504_02922</name>
</gene>
<dbReference type="PANTHER" id="PTHR12049:SF7">
    <property type="entry name" value="PROTEIN ARGININE METHYLTRANSFERASE NDUFAF7, MITOCHONDRIAL"/>
    <property type="match status" value="1"/>
</dbReference>
<sequence>MTILANLIKRQIAATGPVSVAEYMTTCLLHPTHGYYTTRDPLGAAGDFITAPEISQMFGELVGLALAQAWIDRGRPAPFTLAELGPGRGTLMADALRAASRVPGFVEAARLVLVEVSLPLRAIQAEVLTAFTPLFRDTVEDLPDDGPLFLVANEFLDALPVRQFLRDGDLWRERLVTVQDGALAFGKSDALPLANLAHRLEDTADGDMVAVSGAATALAEQIGHRIADRGGAALLFDYGDDLVIGDTFQAVRYHEKESPFAHPGAADLTSHVDFGALAAAAPCKASQVTPQGIWLERLGITARAQALARRLDGPSLETHIAAHRRLTHPDEMGQLFKVMALYDDAGPPPGLEART</sequence>
<dbReference type="AlphaFoldDB" id="A0A2R8BY11"/>
<dbReference type="InterPro" id="IPR029063">
    <property type="entry name" value="SAM-dependent_MTases_sf"/>
</dbReference>
<keyword evidence="4" id="KW-1185">Reference proteome</keyword>
<evidence type="ECO:0000256" key="1">
    <source>
        <dbReference type="ARBA" id="ARBA00022603"/>
    </source>
</evidence>
<dbReference type="Proteomes" id="UP000244912">
    <property type="component" value="Unassembled WGS sequence"/>
</dbReference>
<organism evidence="3 4">
    <name type="scientific">Palleronia abyssalis</name>
    <dbReference type="NCBI Taxonomy" id="1501240"/>
    <lineage>
        <taxon>Bacteria</taxon>
        <taxon>Pseudomonadati</taxon>
        <taxon>Pseudomonadota</taxon>
        <taxon>Alphaproteobacteria</taxon>
        <taxon>Rhodobacterales</taxon>
        <taxon>Roseobacteraceae</taxon>
        <taxon>Palleronia</taxon>
    </lineage>
</organism>
<reference evidence="3 4" key="1">
    <citation type="submission" date="2018-03" db="EMBL/GenBank/DDBJ databases">
        <authorList>
            <person name="Keele B.F."/>
        </authorList>
    </citation>
    <scope>NUCLEOTIDE SEQUENCE [LARGE SCALE GENOMIC DNA]</scope>
    <source>
        <strain evidence="3 4">CECT 8504</strain>
    </source>
</reference>
<protein>
    <submittedName>
        <fullName evidence="3">Uncharacterized protein</fullName>
    </submittedName>
</protein>